<comment type="similarity">
    <text evidence="3">Belongs to the dynein heavy chain family.</text>
</comment>
<dbReference type="FunFam" id="3.40.50.300:FF:000044">
    <property type="entry name" value="Dynein heavy chain 5, axonemal"/>
    <property type="match status" value="1"/>
</dbReference>
<dbReference type="Gene3D" id="1.20.920.20">
    <property type="match status" value="1"/>
</dbReference>
<evidence type="ECO:0000256" key="16">
    <source>
        <dbReference type="SAM" id="MobiDB-lite"/>
    </source>
</evidence>
<keyword evidence="4" id="KW-0963">Cytoplasm</keyword>
<evidence type="ECO:0000256" key="9">
    <source>
        <dbReference type="ARBA" id="ARBA00023017"/>
    </source>
</evidence>
<feature type="domain" description="Dynein heavy chain ATP-binding dynein motor region" evidence="22">
    <location>
        <begin position="3054"/>
        <end position="3277"/>
    </location>
</feature>
<dbReference type="InterPro" id="IPR043157">
    <property type="entry name" value="Dynein_AAA1S"/>
</dbReference>
<dbReference type="InterPro" id="IPR024317">
    <property type="entry name" value="Dynein_heavy_chain_D4_dom"/>
</dbReference>
<proteinExistence type="inferred from homology"/>
<evidence type="ECO:0000259" key="18">
    <source>
        <dbReference type="Pfam" id="PF08393"/>
    </source>
</evidence>
<dbReference type="PANTHER" id="PTHR22878">
    <property type="entry name" value="DYNEIN HEAVY CHAIN 6, AXONEMAL-LIKE-RELATED"/>
    <property type="match status" value="1"/>
</dbReference>
<evidence type="ECO:0000313" key="27">
    <source>
        <dbReference type="EMBL" id="CEP01441.1"/>
    </source>
</evidence>
<dbReference type="FunFam" id="3.40.50.300:FF:001145">
    <property type="entry name" value="Putative dynein heavy chain"/>
    <property type="match status" value="1"/>
</dbReference>
<keyword evidence="6" id="KW-0547">Nucleotide-binding</keyword>
<dbReference type="InterPro" id="IPR035699">
    <property type="entry name" value="AAA_6"/>
</dbReference>
<dbReference type="Pfam" id="PF12774">
    <property type="entry name" value="AAA_6"/>
    <property type="match status" value="1"/>
</dbReference>
<feature type="coiled-coil region" evidence="15">
    <location>
        <begin position="3221"/>
        <end position="3252"/>
    </location>
</feature>
<dbReference type="Pfam" id="PF12780">
    <property type="entry name" value="AAA_8"/>
    <property type="match status" value="1"/>
</dbReference>
<comment type="subcellular location">
    <subcellularLocation>
        <location evidence="1">Cell projection</location>
        <location evidence="1">Cilium</location>
        <location evidence="1">Flagellum</location>
    </subcellularLocation>
    <subcellularLocation>
        <location evidence="2">Cytoplasm</location>
        <location evidence="2">Cytoskeleton</location>
        <location evidence="2">Cilium axoneme</location>
    </subcellularLocation>
</comment>
<dbReference type="Gene3D" id="1.20.58.1120">
    <property type="match status" value="1"/>
</dbReference>
<dbReference type="FunFam" id="1.20.140.100:FF:000004">
    <property type="entry name" value="Dynein axonemal heavy chain 6"/>
    <property type="match status" value="1"/>
</dbReference>
<dbReference type="Gene3D" id="1.10.472.130">
    <property type="match status" value="1"/>
</dbReference>
<dbReference type="Pfam" id="PF12775">
    <property type="entry name" value="AAA_7"/>
    <property type="match status" value="1"/>
</dbReference>
<evidence type="ECO:0000256" key="10">
    <source>
        <dbReference type="ARBA" id="ARBA00023054"/>
    </source>
</evidence>
<feature type="region of interest" description="Disordered" evidence="16">
    <location>
        <begin position="1"/>
        <end position="35"/>
    </location>
</feature>
<keyword evidence="8" id="KW-0282">Flagellum</keyword>
<dbReference type="Pfam" id="PF03028">
    <property type="entry name" value="Dynein_heavy"/>
    <property type="match status" value="1"/>
</dbReference>
<dbReference type="Pfam" id="PF08393">
    <property type="entry name" value="DHC_N2"/>
    <property type="match status" value="1"/>
</dbReference>
<keyword evidence="5" id="KW-0493">Microtubule</keyword>
<evidence type="ECO:0000259" key="25">
    <source>
        <dbReference type="Pfam" id="PF18198"/>
    </source>
</evidence>
<evidence type="ECO:0000259" key="19">
    <source>
        <dbReference type="Pfam" id="PF12774"/>
    </source>
</evidence>
<dbReference type="GO" id="GO:0030286">
    <property type="term" value="C:dynein complex"/>
    <property type="evidence" value="ECO:0007669"/>
    <property type="project" value="UniProtKB-KW"/>
</dbReference>
<dbReference type="InterPro" id="IPR041466">
    <property type="entry name" value="Dynein_AAA5_ext"/>
</dbReference>
<dbReference type="Gene3D" id="6.10.140.1060">
    <property type="match status" value="1"/>
</dbReference>
<dbReference type="Proteomes" id="UP000039324">
    <property type="component" value="Unassembled WGS sequence"/>
</dbReference>
<keyword evidence="10 15" id="KW-0175">Coiled coil</keyword>
<dbReference type="InterPro" id="IPR041589">
    <property type="entry name" value="DNAH3_AAA_lid_1"/>
</dbReference>
<evidence type="ECO:0000256" key="1">
    <source>
        <dbReference type="ARBA" id="ARBA00004230"/>
    </source>
</evidence>
<dbReference type="InterPro" id="IPR042222">
    <property type="entry name" value="Dynein_2_N"/>
</dbReference>
<evidence type="ECO:0000259" key="26">
    <source>
        <dbReference type="Pfam" id="PF18199"/>
    </source>
</evidence>
<dbReference type="InterPro" id="IPR041658">
    <property type="entry name" value="AAA_lid_11"/>
</dbReference>
<feature type="domain" description="Dynein heavy chain 3 AAA+ lid" evidence="24">
    <location>
        <begin position="2252"/>
        <end position="2341"/>
    </location>
</feature>
<dbReference type="GO" id="GO:0051959">
    <property type="term" value="F:dynein light intermediate chain binding"/>
    <property type="evidence" value="ECO:0007669"/>
    <property type="project" value="InterPro"/>
</dbReference>
<evidence type="ECO:0000256" key="13">
    <source>
        <dbReference type="ARBA" id="ARBA00023212"/>
    </source>
</evidence>
<dbReference type="OMA" id="HNVAKMV"/>
<evidence type="ECO:0000256" key="3">
    <source>
        <dbReference type="ARBA" id="ARBA00008887"/>
    </source>
</evidence>
<evidence type="ECO:0000313" key="28">
    <source>
        <dbReference type="Proteomes" id="UP000039324"/>
    </source>
</evidence>
<keyword evidence="13" id="KW-0206">Cytoskeleton</keyword>
<dbReference type="EMBL" id="CDSF01000112">
    <property type="protein sequence ID" value="CEP01441.1"/>
    <property type="molecule type" value="Genomic_DNA"/>
</dbReference>
<feature type="domain" description="Dynein heavy chain AAA module D4" evidence="21">
    <location>
        <begin position="2400"/>
        <end position="2658"/>
    </location>
</feature>
<feature type="region of interest" description="Disordered" evidence="16">
    <location>
        <begin position="71"/>
        <end position="104"/>
    </location>
</feature>
<feature type="domain" description="Dynein heavy chain AAA lid" evidence="25">
    <location>
        <begin position="3671"/>
        <end position="3809"/>
    </location>
</feature>
<keyword evidence="7" id="KW-0067">ATP-binding</keyword>
<dbReference type="Pfam" id="PF18198">
    <property type="entry name" value="AAA_lid_11"/>
    <property type="match status" value="1"/>
</dbReference>
<feature type="domain" description="Dynein heavy chain region D6 P-loop" evidence="17">
    <location>
        <begin position="3523"/>
        <end position="3639"/>
    </location>
</feature>
<dbReference type="InterPro" id="IPR042228">
    <property type="entry name" value="Dynein_linker_3"/>
</dbReference>
<evidence type="ECO:0000259" key="22">
    <source>
        <dbReference type="Pfam" id="PF12781"/>
    </source>
</evidence>
<organism evidence="27 28">
    <name type="scientific">Plasmodiophora brassicae</name>
    <name type="common">Clubroot disease agent</name>
    <dbReference type="NCBI Taxonomy" id="37360"/>
    <lineage>
        <taxon>Eukaryota</taxon>
        <taxon>Sar</taxon>
        <taxon>Rhizaria</taxon>
        <taxon>Endomyxa</taxon>
        <taxon>Phytomyxea</taxon>
        <taxon>Plasmodiophorida</taxon>
        <taxon>Plasmodiophoridae</taxon>
        <taxon>Plasmodiophora</taxon>
    </lineage>
</organism>
<dbReference type="InterPro" id="IPR041228">
    <property type="entry name" value="Dynein_C"/>
</dbReference>
<feature type="domain" description="Dynein heavy chain AAA 5 extension" evidence="23">
    <location>
        <begin position="1907"/>
        <end position="2036"/>
    </location>
</feature>
<keyword evidence="14" id="KW-0966">Cell projection</keyword>
<evidence type="ECO:0000259" key="17">
    <source>
        <dbReference type="Pfam" id="PF03028"/>
    </source>
</evidence>
<evidence type="ECO:0000256" key="14">
    <source>
        <dbReference type="ARBA" id="ARBA00023273"/>
    </source>
</evidence>
<dbReference type="InterPro" id="IPR042219">
    <property type="entry name" value="AAA_lid_11_sf"/>
</dbReference>
<dbReference type="OrthoDB" id="447173at2759"/>
<dbReference type="FunFam" id="1.20.1270.280:FF:000001">
    <property type="entry name" value="dynein heavy chain 7, axonemal"/>
    <property type="match status" value="1"/>
</dbReference>
<dbReference type="Pfam" id="PF17852">
    <property type="entry name" value="Dynein_AAA_lid"/>
    <property type="match status" value="1"/>
</dbReference>
<dbReference type="GO" id="GO:0005524">
    <property type="term" value="F:ATP binding"/>
    <property type="evidence" value="ECO:0007669"/>
    <property type="project" value="UniProtKB-KW"/>
</dbReference>
<evidence type="ECO:0000259" key="21">
    <source>
        <dbReference type="Pfam" id="PF12780"/>
    </source>
</evidence>
<dbReference type="Pfam" id="PF12777">
    <property type="entry name" value="MT"/>
    <property type="match status" value="1"/>
</dbReference>
<dbReference type="GO" id="GO:0003341">
    <property type="term" value="P:cilium movement"/>
    <property type="evidence" value="ECO:0007669"/>
    <property type="project" value="UniProtKB-ARBA"/>
</dbReference>
<keyword evidence="12" id="KW-0505">Motor protein</keyword>
<reference evidence="27 28" key="1">
    <citation type="submission" date="2015-02" db="EMBL/GenBank/DDBJ databases">
        <authorList>
            <person name="Chooi Y.-H."/>
        </authorList>
    </citation>
    <scope>NUCLEOTIDE SEQUENCE [LARGE SCALE GENOMIC DNA]</scope>
    <source>
        <strain evidence="27">E3</strain>
    </source>
</reference>
<dbReference type="FunFam" id="3.20.180.20:FF:000003">
    <property type="entry name" value="Dynein heavy chain 12, axonemal"/>
    <property type="match status" value="1"/>
</dbReference>
<keyword evidence="11" id="KW-0969">Cilium</keyword>
<dbReference type="FunFam" id="1.10.8.1220:FF:000001">
    <property type="entry name" value="Dynein axonemal heavy chain 5"/>
    <property type="match status" value="1"/>
</dbReference>
<accession>A0A0G4J2A8</accession>
<evidence type="ECO:0000259" key="23">
    <source>
        <dbReference type="Pfam" id="PF17852"/>
    </source>
</evidence>
<sequence>MAGRPPTSLDVGEGASSRSPSPRQRAMYSEHFSPSAEGAAAVVNPNAIRLAPIASTRKTVPSPTLKMFKGGPVASVSTAPMKRTEGPEPRVSAPFKRGPGQAPRRIEIQRRKVLYQEQNVGALLKGAGIDYSKYTLDTDHKTGRKAYLPLEVFDDTEYETRTVDEWLGTTRPCQVVARALRLDQETGLGTFEPCTVTGTNGSNYIVRFDGDPADERQLHRLHILFGVEDPSVFVERVASAHRTRREFEARTRYGLYIDSMPIDEMQPIDSEQANRILNSALNTQALKQNALDSTSLIGEVNTDFARTMNKIIFDRNLNQPSQAVLRESLAYVPEQKRAAPEYAVVKVAPYDFNARFNDFSFHCLLVKNEVIVALHAVRLECNHLLNLSMFNTHISKTIAIDEFEQLQSSSLAQLHTFLTGSWVTALKSAVKTSLATVGKGWFNLEERNLEVYMFSKLRKFMLMINFIMEDTLHTLIEHSLREYVRFFEAFTVDGQFPLFSVELTVRDGKIGLSTKIEALEELPLALFDRGLSMLHDIPQLEPLVMENLFRSSHKGKLASIQRQTPWVQDFANRITACVNKALQPLKAYVATYDQHQEFLALNVDEYVAKYFETSHTIEDVRSEVERQHTLRRDFEASIPLQSNLGLCVVSSEAVRRELCEKRTLIATRLLETYCHLTRERCVVIAKDFNGIRATLQRTPANIEALVEMREHLALVPKTVTEQKPNIEEVLARFAMLEEFGFRFTKDDFGARWDTFALPKTIADQVASVNAYLDEQKSVFEEQVTGRQKAFEADAMDLDAEVRSFGQYNDLSKIRLIADKARNIELKIAEYTEKAKQFNSDEMHFGREVTDYSRVKDLSKQFQPYSLMWSACSAWKDSSTKWRTGSFLQIKPDEVARDLENYQKDLNKAIKAPQIKENNELNAIASNFAGQMKEFEPLLPLIEALGNPGMRQRHWDALSAALAIDLHPDETFTLDQAINKLKLQERMDVISKEGERAGKEYMIEQSLNKMQDAWANIRFDVVPYKTTGTYIVKGTEVVMALLDEHRVMTQAMQFSTFKGPFEERISNWDHKLQLVSDVLEVLLMVQVAWLYLRPIFDSADILKQLPVEGKRFSNVNRMWRTTMANFFANPDVLVVCDDPTLLAQFQEGNKQLEIVQKGLSDYLDSKRGAFARFYFLSNDELLQILSQAKDPTAVQPHLKKCFENVTRLEFNADGRISAMFSAEKERVDFKELIDPSEKNVENWLSEVEDMMRASVKKVINDSVADYLEKTRSDWVKDWPAQCVLTGSQIHWTRECEQVRFAGHHCPSFRVLTMHMTQALRQDGHNGVKKFLDLQRQQLSDMVTLVRGNLTPLQRMTIGALIVLDVHARDVISRMVDEGVSAVTDFGWISQMRYYVDPSTSQIAVQMVQARFDYAYEYLGNSLRLVITPLTERCYMTLMTALQLHLGGAPAGPAGTGKTETVKDLAKCVAIQCVVFNCSDSLDHIAMGKFFKGLASSGAWACFDEFNRIDIEVLSVVAQQVQTIWNAVRAKVDHFVFEDCELRLRLSCCAFITMNPGYAGRTELPDNLAALFRPVAMMVPDYALIAEIMLYSFGFSAARALSLKMVATFKLCSEQLSAQDHYDYGMRAVKTVITQAGILKRKDPQLDENVLLLRALRDVNVPKFLVDDLPLFEGIISDLFPGIAKPDIDYGALMNAIIASAMEAGLQPVGSFCQKSIQLFETAEVRHGLMVVGPTGGGKTGNIATLQKALNRLADGGLDEFLRVKTHVLNPKSIKMGQLYGQFDEATHEWTDGILAFVMRQCCEPSDVLERYWIVFDGPVDALWIENMNTVLDDNKKLCLNSGEIIQMPPTMTMIFEVEDLSVASPATVSRCGMVYMDPEAIGLRPLVASWLQSLPKAVDSLQPMLLYLFDTYVETAIAFMRRNLVEPVPTVNTNLVQAATGILDCFFAPYRPVADKTVDESELAEKVERLGGQIGPLFLFALIWSVGATTNEVGRQKFDQWLRLQLDLNGFERPPPESGLVYDFVFDLQTDSWRMWMTTVPEYVIPSKSAFQDIIVPTVDSVRYTFLLDLHIRHGKHVLFTGNTGTGKTVNVTSYLATMPAELQPISLIFSAATSSNQVQDILDAKMEKRRQRVYGFGAVITYVVLVDDMNMPAREKYFAQPPIELLRQWMDHSGWYDLKTLQFNKVVDLIFIGAMGPPGGGRNPVTGRFLRHFTQVNHTDLSSVSLQQIFLTILRDFLQAFPDEIQVCASALVTSTVEIYKTIAAELLPTPSKSHYTFNLRDLSKVFQGILNADPRRVADVDALLRLWIHENRRVFADRMVNATDQDWFTGLLTRLLKENFGKSWLEVVTNPEGRVLFGDYMGGSGADVRVYDEITDMDKLVTVMEEYLEEYNSEKKNKMKLVMFIDAIEHVSRICRILRQPQGNALLLGVGGSGRQSLTRLAAFMGEYDLFQIEVSKSYDMNAWHDDLRKCLLSAGLQEKQTVFLMSDTQIVKEAQLEDINNVLNSGDVPNLYNAEDMEAIINACRVDCQRRKVAPTKSNIYASFVARVRTNLHICLCMSPMGDAFRTRLRMFPALVNCCTIDWFSPWPAEALRSVALSSLTEDDLSLGTIEPIVNMFVAIHQSVERNSIAYAELLRRHNYVTPTSYLEVLSTFKRILAIKRKEVGGLRDKLQNGVDKLEQSAEAVAKLQVELVNKQPILIKTQEEVADHTPQVETMMKQISVDKKDADATREVVSKQEADAQTKAAECKAIKDDAQKDLDLALPALEEAVSCLKLLKKSDLDEVKAMKKPPAGVLITVQATCILFNIPPIKKNDPDNVGKKINDYWEPASTKLFKDAKKFLDMLMTYDKDNIPTDVIEKIKPFMEREDFTPLAIEKASKACKAICQWVRAMFTYDTVAKNVEPKRIALRAAEQELERVNAALAEAVARLQSVEGRIAALEANYMAAVQKKEALASEVAICKVKLVRAEKLVGGLGGERRRWSETVKDLTVAYTRVTGDILVSAGSIAYLGAFTGEFRNKIVKEWHDKLAQYDIVYSAGCTVSSTLGNPVAIRSWNLFGLPTDTVSIENGIIMARSVRWPLLIDPQGQANKFVKGMGKSLAKNGMDVVKLTDNFTRTLENAIRFGKWVLIENIGNELDPALEPVLLRQTFPVNGVPHITIGDATIPYSGDFQFYMTTKLPNPHYSPELQVKVTLLNFTITRAGLQDQMLGIVVSKESPELETKKNRLVVSNNKMKEELQEIEDKILKLLSSSQGDILDDEELIDTLASSQSTSREINEKVAEAEIVEKEIDISRAGYIPVAFRASLLYFCIADLANIDPMYQYSLQWFVNLFLLSIENAIASDVLTTRLLNLNAHFTRSLYEAVCRSVFERHKPLFSFLICTQIMQGDNLIDPDEWRFLVGGGAPTKNIERPASWIAEDMWQSILALSDLPNFSHIEQSFLNPSGLSVFKTYCDASDSHHQPLPVPFDTSLSPFQKLLVLKCLRPSKMRDGIEEFIINQMGREFTEPPAYDLAGSFSVSTYKTPLVFVLSPGADPAEDLMKFAEDMGMKEKLKSTSLGKGQGVIAERCAADRLPAGGSLSVDDGQNCHLAISWLPTLEMICESLVDRTDVSPQFRLWLTSLPTPKFPVSILQDGVKMTNEPPKGLRANLTRSYLGFTDEFLNDCNKPSEFKTLTFALCLFHANILERRKFGPLGWNIPYRFTESDLQVCISQLRDFINMFDEIPYQVIHFLTYDINYGGRVTDDIDRRTIRTILDDFVTPQALRSNYSFSASGHYHSIPAGNREDYLSYIRSLPSTSDPEAFGLHDNADISYAREETNSLFACILSILPRVSSGTGKSRESIVADVATRILATLPAVIDIESVTKMYPTSYTESMNTVLVQEAIRYNRLLVRVKETLIALGKALKGEMVMTAELESMADSLFKNQVPDVWSAVAYPSLLNLSSWVNDLHARMAFINGWIKDGTPAVFWISGFFFPQAFLTGTLQNYARRHVKPIDSVSFSFRVMPPDFQPGAERVADGCLIRGLYLEGARWDPISESLADSTPKELYVAMPTIWLVPVVNRVEPKQGVYSCPVYKILTRTGTLSTTGHSTNFIMFCELPSLAPPSKWVKAGVALFCGLRY</sequence>
<dbReference type="Gene3D" id="3.40.50.300">
    <property type="entry name" value="P-loop containing nucleotide triphosphate hydrolases"/>
    <property type="match status" value="5"/>
</dbReference>
<dbReference type="Gene3D" id="1.10.8.1220">
    <property type="match status" value="1"/>
</dbReference>
<feature type="domain" description="Dynein heavy chain linker" evidence="18">
    <location>
        <begin position="855"/>
        <end position="1260"/>
    </location>
</feature>
<evidence type="ECO:0000256" key="5">
    <source>
        <dbReference type="ARBA" id="ARBA00022701"/>
    </source>
</evidence>
<dbReference type="STRING" id="37360.A0A0G4J2A8"/>
<evidence type="ECO:0000259" key="24">
    <source>
        <dbReference type="Pfam" id="PF17857"/>
    </source>
</evidence>
<dbReference type="PANTHER" id="PTHR22878:SF73">
    <property type="entry name" value="DYNEIN AXONEMAL HEAVY CHAIN 1"/>
    <property type="match status" value="1"/>
</dbReference>
<dbReference type="Pfam" id="PF12781">
    <property type="entry name" value="AAA_9"/>
    <property type="match status" value="1"/>
</dbReference>
<dbReference type="FunFam" id="1.20.920.20:FF:000006">
    <property type="entry name" value="Dynein, axonemal, heavy chain 6"/>
    <property type="match status" value="1"/>
</dbReference>
<evidence type="ECO:0000259" key="20">
    <source>
        <dbReference type="Pfam" id="PF12777"/>
    </source>
</evidence>
<dbReference type="GO" id="GO:0008569">
    <property type="term" value="F:minus-end-directed microtubule motor activity"/>
    <property type="evidence" value="ECO:0007669"/>
    <property type="project" value="InterPro"/>
</dbReference>
<dbReference type="GO" id="GO:0031514">
    <property type="term" value="C:motile cilium"/>
    <property type="evidence" value="ECO:0007669"/>
    <property type="project" value="UniProtKB-SubCell"/>
</dbReference>
<dbReference type="Gene3D" id="1.20.140.100">
    <property type="entry name" value="Dynein heavy chain, N-terminal domain 2"/>
    <property type="match status" value="1"/>
</dbReference>
<dbReference type="InterPro" id="IPR026983">
    <property type="entry name" value="DHC"/>
</dbReference>
<evidence type="ECO:0000256" key="6">
    <source>
        <dbReference type="ARBA" id="ARBA00022741"/>
    </source>
</evidence>
<dbReference type="Pfam" id="PF17857">
    <property type="entry name" value="AAA_lid_1"/>
    <property type="match status" value="1"/>
</dbReference>
<dbReference type="Gene3D" id="1.10.8.720">
    <property type="entry name" value="Region D6 of dynein motor"/>
    <property type="match status" value="1"/>
</dbReference>
<evidence type="ECO:0000256" key="12">
    <source>
        <dbReference type="ARBA" id="ARBA00023175"/>
    </source>
</evidence>
<dbReference type="InterPro" id="IPR027417">
    <property type="entry name" value="P-loop_NTPase"/>
</dbReference>
<dbReference type="GO" id="GO:0005930">
    <property type="term" value="C:axoneme"/>
    <property type="evidence" value="ECO:0007669"/>
    <property type="project" value="UniProtKB-SubCell"/>
</dbReference>
<dbReference type="InterPro" id="IPR024743">
    <property type="entry name" value="Dynein_HC_stalk"/>
</dbReference>
<protein>
    <submittedName>
        <fullName evidence="27">Uncharacterized protein</fullName>
    </submittedName>
</protein>
<evidence type="ECO:0000256" key="8">
    <source>
        <dbReference type="ARBA" id="ARBA00022846"/>
    </source>
</evidence>
<feature type="domain" description="Dynein heavy chain hydrolytic ATP-binding dynein motor region" evidence="19">
    <location>
        <begin position="1412"/>
        <end position="1738"/>
    </location>
</feature>
<keyword evidence="9" id="KW-0243">Dynein</keyword>
<dbReference type="Gene3D" id="1.20.920.30">
    <property type="match status" value="1"/>
</dbReference>
<dbReference type="InterPro" id="IPR004273">
    <property type="entry name" value="Dynein_heavy_D6_P-loop"/>
</dbReference>
<dbReference type="InterPro" id="IPR043160">
    <property type="entry name" value="Dynein_C_barrel"/>
</dbReference>
<dbReference type="Gene3D" id="1.20.1270.280">
    <property type="match status" value="1"/>
</dbReference>
<dbReference type="Gene3D" id="1.10.287.2620">
    <property type="match status" value="1"/>
</dbReference>
<dbReference type="Gene3D" id="3.20.180.20">
    <property type="entry name" value="Dynein heavy chain, N-terminal domain 2"/>
    <property type="match status" value="1"/>
</dbReference>
<dbReference type="FunFam" id="1.20.58.1120:FF:000001">
    <property type="entry name" value="dynein heavy chain 2, axonemal"/>
    <property type="match status" value="1"/>
</dbReference>
<gene>
    <name evidence="27" type="ORF">PBRA_002047</name>
</gene>
<dbReference type="FunFam" id="1.20.920.30:FF:000005">
    <property type="entry name" value="Dynein, axonemal, heavy chain 2"/>
    <property type="match status" value="1"/>
</dbReference>
<evidence type="ECO:0000256" key="15">
    <source>
        <dbReference type="SAM" id="Coils"/>
    </source>
</evidence>
<dbReference type="Gene3D" id="1.10.8.710">
    <property type="match status" value="1"/>
</dbReference>
<dbReference type="InterPro" id="IPR035706">
    <property type="entry name" value="AAA_9"/>
</dbReference>
<evidence type="ECO:0000256" key="7">
    <source>
        <dbReference type="ARBA" id="ARBA00022840"/>
    </source>
</evidence>
<dbReference type="FunFam" id="3.40.50.300:FF:000153">
    <property type="entry name" value="Dynein axonemal heavy chain 1"/>
    <property type="match status" value="1"/>
</dbReference>
<dbReference type="FunFam" id="1.10.8.720:FF:000001">
    <property type="entry name" value="dynein heavy chain 7, axonemal"/>
    <property type="match status" value="1"/>
</dbReference>
<dbReference type="FunFam" id="3.10.490.20:FF:000009">
    <property type="entry name" value="Dynein heavy chain 4"/>
    <property type="match status" value="1"/>
</dbReference>
<feature type="domain" description="Dynein heavy chain C-terminal" evidence="26">
    <location>
        <begin position="3816"/>
        <end position="4117"/>
    </location>
</feature>
<name>A0A0G4J2A8_PLABS</name>
<dbReference type="InterPro" id="IPR013602">
    <property type="entry name" value="Dynein_heavy_linker"/>
</dbReference>
<dbReference type="FunFam" id="1.10.8.710:FF:000004">
    <property type="entry name" value="Dynein axonemal heavy chain 6"/>
    <property type="match status" value="1"/>
</dbReference>
<dbReference type="GO" id="GO:0045505">
    <property type="term" value="F:dynein intermediate chain binding"/>
    <property type="evidence" value="ECO:0007669"/>
    <property type="project" value="InterPro"/>
</dbReference>
<feature type="domain" description="Dynein heavy chain coiled coil stalk" evidence="20">
    <location>
        <begin position="2672"/>
        <end position="3025"/>
    </location>
</feature>
<dbReference type="Pfam" id="PF18199">
    <property type="entry name" value="Dynein_C"/>
    <property type="match status" value="1"/>
</dbReference>
<evidence type="ECO:0000256" key="2">
    <source>
        <dbReference type="ARBA" id="ARBA00004430"/>
    </source>
</evidence>
<keyword evidence="28" id="KW-1185">Reference proteome</keyword>
<feature type="coiled-coil region" evidence="15">
    <location>
        <begin position="2910"/>
        <end position="2958"/>
    </location>
</feature>
<dbReference type="Gene3D" id="3.10.490.20">
    <property type="match status" value="1"/>
</dbReference>
<dbReference type="SUPFAM" id="SSF52540">
    <property type="entry name" value="P-loop containing nucleoside triphosphate hydrolases"/>
    <property type="match status" value="4"/>
</dbReference>
<evidence type="ECO:0000256" key="4">
    <source>
        <dbReference type="ARBA" id="ARBA00022490"/>
    </source>
</evidence>
<evidence type="ECO:0000256" key="11">
    <source>
        <dbReference type="ARBA" id="ARBA00023069"/>
    </source>
</evidence>
<dbReference type="GO" id="GO:0005874">
    <property type="term" value="C:microtubule"/>
    <property type="evidence" value="ECO:0007669"/>
    <property type="project" value="UniProtKB-KW"/>
</dbReference>
<dbReference type="FunFam" id="3.40.50.300:FF:002141">
    <property type="entry name" value="Dynein heavy chain"/>
    <property type="match status" value="1"/>
</dbReference>
<feature type="coiled-coil region" evidence="15">
    <location>
        <begin position="813"/>
        <end position="840"/>
    </location>
</feature>